<proteinExistence type="predicted"/>
<feature type="non-terminal residue" evidence="3">
    <location>
        <position position="1"/>
    </location>
</feature>
<evidence type="ECO:0000259" key="2">
    <source>
        <dbReference type="Pfam" id="PF10536"/>
    </source>
</evidence>
<comment type="caution">
    <text evidence="3">The sequence shown here is derived from an EMBL/GenBank/DDBJ whole genome shotgun (WGS) entry which is preliminary data.</text>
</comment>
<feature type="compositionally biased region" description="Polar residues" evidence="1">
    <location>
        <begin position="401"/>
        <end position="410"/>
    </location>
</feature>
<dbReference type="Pfam" id="PF10536">
    <property type="entry name" value="PMD"/>
    <property type="match status" value="1"/>
</dbReference>
<accession>A0ABS8Y3E8</accession>
<sequence>EWAEDTLGRSQEVLVTADIYDAVYASLFTYDQNSDILQVFCEVWCPKTNTILTFVDELSISLWDLHTLGGLPIRGSFYEEVIPEATQLICVDAKDQRYIPRVCEYLFTDFHYLQESKTDSSRVSLSRWIGFWYKKALRYEPAPPRREKKTASLKFMHNPTGAIPETFQWSRDEEGVFSKLGVRLAKKEETYLAAFLSCWLCAFMLPSEEGDFIRLETFKTATMMATKRKISLAVPVLASIYSCLSKKFQSSQLDLVRIRFPIHYVYGWLAHYFKTHYAFANGPSNPPMVAFPGDGVARYYDKRKHGNTSTNEITLLGLLRFVPISTKISEVAPQGCSNATPRLAIPRPQCSCYPSNAKARDLREANLAVLEIPDSVDSPLRTLTVHFKESNYDGALPRGWSQESGESVSGPNPIKSSFAGKTKKEATSIHRNRVRARLSSDLQKHPTAAVSAFDGKKGEGRDIKVVQKREGCRSPFGSHRERIEEAKIGVSTTDKDFDACNDADLLNDDDLTDLEQKRERLEAMRQDLINYKLCLD</sequence>
<dbReference type="PANTHER" id="PTHR36607:SF23">
    <property type="entry name" value="AMINOTRANSFERASE-LIKE PLANT MOBILE DOMAIN-CONTAINING PROTEIN"/>
    <property type="match status" value="1"/>
</dbReference>
<evidence type="ECO:0000256" key="1">
    <source>
        <dbReference type="SAM" id="MobiDB-lite"/>
    </source>
</evidence>
<feature type="domain" description="Aminotransferase-like plant mobile" evidence="2">
    <location>
        <begin position="18"/>
        <end position="275"/>
    </location>
</feature>
<evidence type="ECO:0000313" key="3">
    <source>
        <dbReference type="EMBL" id="MCE5166021.1"/>
    </source>
</evidence>
<reference evidence="3 4" key="1">
    <citation type="journal article" date="2021" name="BMC Genomics">
        <title>Datura genome reveals duplications of psychoactive alkaloid biosynthetic genes and high mutation rate following tissue culture.</title>
        <authorList>
            <person name="Rajewski A."/>
            <person name="Carter-House D."/>
            <person name="Stajich J."/>
            <person name="Litt A."/>
        </authorList>
    </citation>
    <scope>NUCLEOTIDE SEQUENCE [LARGE SCALE GENOMIC DNA]</scope>
    <source>
        <strain evidence="3">AR-01</strain>
    </source>
</reference>
<name>A0ABS8Y3E8_DATST</name>
<protein>
    <recommendedName>
        <fullName evidence="2">Aminotransferase-like plant mobile domain-containing protein</fullName>
    </recommendedName>
</protein>
<dbReference type="PANTHER" id="PTHR36607">
    <property type="entry name" value="1,2-DIHYDROXY-3-KETO-5-METHYLTHIOPENTENE DIOXYGENASE 4"/>
    <property type="match status" value="1"/>
</dbReference>
<evidence type="ECO:0000313" key="4">
    <source>
        <dbReference type="Proteomes" id="UP000823775"/>
    </source>
</evidence>
<keyword evidence="4" id="KW-1185">Reference proteome</keyword>
<dbReference type="EMBL" id="JACEIK010018666">
    <property type="protein sequence ID" value="MCE5166021.1"/>
    <property type="molecule type" value="Genomic_DNA"/>
</dbReference>
<dbReference type="Proteomes" id="UP000823775">
    <property type="component" value="Unassembled WGS sequence"/>
</dbReference>
<gene>
    <name evidence="3" type="ORF">HAX54_014087</name>
</gene>
<organism evidence="3 4">
    <name type="scientific">Datura stramonium</name>
    <name type="common">Jimsonweed</name>
    <name type="synonym">Common thornapple</name>
    <dbReference type="NCBI Taxonomy" id="4076"/>
    <lineage>
        <taxon>Eukaryota</taxon>
        <taxon>Viridiplantae</taxon>
        <taxon>Streptophyta</taxon>
        <taxon>Embryophyta</taxon>
        <taxon>Tracheophyta</taxon>
        <taxon>Spermatophyta</taxon>
        <taxon>Magnoliopsida</taxon>
        <taxon>eudicotyledons</taxon>
        <taxon>Gunneridae</taxon>
        <taxon>Pentapetalae</taxon>
        <taxon>asterids</taxon>
        <taxon>lamiids</taxon>
        <taxon>Solanales</taxon>
        <taxon>Solanaceae</taxon>
        <taxon>Solanoideae</taxon>
        <taxon>Datureae</taxon>
        <taxon>Datura</taxon>
    </lineage>
</organism>
<dbReference type="InterPro" id="IPR019557">
    <property type="entry name" value="AminoTfrase-like_pln_mobile"/>
</dbReference>
<feature type="region of interest" description="Disordered" evidence="1">
    <location>
        <begin position="396"/>
        <end position="429"/>
    </location>
</feature>